<dbReference type="RefSeq" id="WP_204296003.1">
    <property type="nucleotide sequence ID" value="NZ_BAAAGQ010000041.1"/>
</dbReference>
<name>A0ABQ3WGY5_9ACTN</name>
<evidence type="ECO:0000256" key="1">
    <source>
        <dbReference type="SAM" id="MobiDB-lite"/>
    </source>
</evidence>
<reference evidence="2" key="1">
    <citation type="submission" date="2021-01" db="EMBL/GenBank/DDBJ databases">
        <title>Whole genome shotgun sequence of Actinoplanes capillaceus NBRC 16408.</title>
        <authorList>
            <person name="Komaki H."/>
            <person name="Tamura T."/>
        </authorList>
    </citation>
    <scope>NUCLEOTIDE SEQUENCE [LARGE SCALE GENOMIC DNA]</scope>
    <source>
        <strain evidence="2">NBRC 16408</strain>
    </source>
</reference>
<evidence type="ECO:0000313" key="2">
    <source>
        <dbReference type="EMBL" id="GID45507.1"/>
    </source>
</evidence>
<feature type="region of interest" description="Disordered" evidence="1">
    <location>
        <begin position="94"/>
        <end position="121"/>
    </location>
</feature>
<sequence>MNQPNPRSERMSARELTQIALDQLEELEMLRDPGRDRMFGDDPTRYYNRGDTPSGHTQDDLDLRRVETLTLTTGLYAQLAAVTAQLDHNEIRAAAQAEHHDAATTQHCPDRQRSDHDSDEF</sequence>
<organism evidence="2">
    <name type="scientific">Actinoplanes campanulatus</name>
    <dbReference type="NCBI Taxonomy" id="113559"/>
    <lineage>
        <taxon>Bacteria</taxon>
        <taxon>Bacillati</taxon>
        <taxon>Actinomycetota</taxon>
        <taxon>Actinomycetes</taxon>
        <taxon>Micromonosporales</taxon>
        <taxon>Micromonosporaceae</taxon>
        <taxon>Actinoplanes</taxon>
    </lineage>
</organism>
<dbReference type="EMBL" id="BOMF01000055">
    <property type="protein sequence ID" value="GID45507.1"/>
    <property type="molecule type" value="Genomic_DNA"/>
</dbReference>
<proteinExistence type="predicted"/>
<feature type="compositionally biased region" description="Basic and acidic residues" evidence="1">
    <location>
        <begin position="32"/>
        <end position="44"/>
    </location>
</feature>
<accession>A0ABQ3WGY5</accession>
<comment type="caution">
    <text evidence="2">The sequence shown here is derived from an EMBL/GenBank/DDBJ whole genome shotgun (WGS) entry which is preliminary data.</text>
</comment>
<feature type="region of interest" description="Disordered" evidence="1">
    <location>
        <begin position="32"/>
        <end position="60"/>
    </location>
</feature>
<protein>
    <submittedName>
        <fullName evidence="2">Uncharacterized protein</fullName>
    </submittedName>
</protein>
<gene>
    <name evidence="2" type="ORF">Aca07nite_27820</name>
</gene>